<dbReference type="Proteomes" id="UP000071859">
    <property type="component" value="Unassembled WGS sequence"/>
</dbReference>
<dbReference type="InterPro" id="IPR001789">
    <property type="entry name" value="Sig_transdc_resp-reg_receiver"/>
</dbReference>
<dbReference type="GO" id="GO:0032993">
    <property type="term" value="C:protein-DNA complex"/>
    <property type="evidence" value="ECO:0007669"/>
    <property type="project" value="TreeGrafter"/>
</dbReference>
<dbReference type="Pfam" id="PF00486">
    <property type="entry name" value="Trans_reg_C"/>
    <property type="match status" value="1"/>
</dbReference>
<feature type="DNA-binding region" description="OmpR/PhoB-type" evidence="5">
    <location>
        <begin position="127"/>
        <end position="226"/>
    </location>
</feature>
<dbReference type="OrthoDB" id="9802426at2"/>
<proteinExistence type="predicted"/>
<evidence type="ECO:0000256" key="4">
    <source>
        <dbReference type="PROSITE-ProRule" id="PRU00169"/>
    </source>
</evidence>
<keyword evidence="1 4" id="KW-0597">Phosphoprotein</keyword>
<evidence type="ECO:0000313" key="9">
    <source>
        <dbReference type="Proteomes" id="UP000071859"/>
    </source>
</evidence>
<feature type="domain" description="OmpR/PhoB-type" evidence="7">
    <location>
        <begin position="127"/>
        <end position="226"/>
    </location>
</feature>
<reference evidence="8" key="1">
    <citation type="submission" date="2016-01" db="EMBL/GenBank/DDBJ databases">
        <authorList>
            <person name="Peeters C."/>
        </authorList>
    </citation>
    <scope>NUCLEOTIDE SEQUENCE</scope>
    <source>
        <strain evidence="8">LMG 29321</strain>
    </source>
</reference>
<dbReference type="Gene3D" id="1.10.10.10">
    <property type="entry name" value="Winged helix-like DNA-binding domain superfamily/Winged helix DNA-binding domain"/>
    <property type="match status" value="1"/>
</dbReference>
<gene>
    <name evidence="8" type="ORF">AWB78_08533</name>
</gene>
<evidence type="ECO:0000259" key="7">
    <source>
        <dbReference type="PROSITE" id="PS51755"/>
    </source>
</evidence>
<feature type="domain" description="Response regulatory" evidence="6">
    <location>
        <begin position="2"/>
        <end position="117"/>
    </location>
</feature>
<dbReference type="InterPro" id="IPR036388">
    <property type="entry name" value="WH-like_DNA-bd_sf"/>
</dbReference>
<dbReference type="InterPro" id="IPR039420">
    <property type="entry name" value="WalR-like"/>
</dbReference>
<dbReference type="InterPro" id="IPR001867">
    <property type="entry name" value="OmpR/PhoB-type_DNA-bd"/>
</dbReference>
<comment type="caution">
    <text evidence="8">The sequence shown here is derived from an EMBL/GenBank/DDBJ whole genome shotgun (WGS) entry which is preliminary data.</text>
</comment>
<dbReference type="SMART" id="SM00448">
    <property type="entry name" value="REC"/>
    <property type="match status" value="1"/>
</dbReference>
<feature type="modified residue" description="4-aspartylphosphate" evidence="4">
    <location>
        <position position="51"/>
    </location>
</feature>
<dbReference type="InterPro" id="IPR011006">
    <property type="entry name" value="CheY-like_superfamily"/>
</dbReference>
<dbReference type="AlphaFoldDB" id="A0A158EKA4"/>
<evidence type="ECO:0000313" key="8">
    <source>
        <dbReference type="EMBL" id="SAL07322.1"/>
    </source>
</evidence>
<dbReference type="GO" id="GO:0005829">
    <property type="term" value="C:cytosol"/>
    <property type="evidence" value="ECO:0007669"/>
    <property type="project" value="TreeGrafter"/>
</dbReference>
<dbReference type="Gene3D" id="3.40.50.2300">
    <property type="match status" value="1"/>
</dbReference>
<dbReference type="GO" id="GO:0000976">
    <property type="term" value="F:transcription cis-regulatory region binding"/>
    <property type="evidence" value="ECO:0007669"/>
    <property type="project" value="TreeGrafter"/>
</dbReference>
<dbReference type="GO" id="GO:0000156">
    <property type="term" value="F:phosphorelay response regulator activity"/>
    <property type="evidence" value="ECO:0007669"/>
    <property type="project" value="TreeGrafter"/>
</dbReference>
<name>A0A158EKA4_9BURK</name>
<evidence type="ECO:0000256" key="5">
    <source>
        <dbReference type="PROSITE-ProRule" id="PRU01091"/>
    </source>
</evidence>
<evidence type="ECO:0000256" key="2">
    <source>
        <dbReference type="ARBA" id="ARBA00023012"/>
    </source>
</evidence>
<keyword evidence="2" id="KW-0902">Two-component regulatory system</keyword>
<dbReference type="PROSITE" id="PS50110">
    <property type="entry name" value="RESPONSE_REGULATORY"/>
    <property type="match status" value="1"/>
</dbReference>
<keyword evidence="9" id="KW-1185">Reference proteome</keyword>
<dbReference type="RefSeq" id="WP_062613127.1">
    <property type="nucleotide sequence ID" value="NZ_FCOX02000203.1"/>
</dbReference>
<accession>A0A158EKA4</accession>
<dbReference type="SMART" id="SM00862">
    <property type="entry name" value="Trans_reg_C"/>
    <property type="match status" value="1"/>
</dbReference>
<dbReference type="PROSITE" id="PS51755">
    <property type="entry name" value="OMPR_PHOB"/>
    <property type="match status" value="1"/>
</dbReference>
<dbReference type="CDD" id="cd00383">
    <property type="entry name" value="trans_reg_C"/>
    <property type="match status" value="1"/>
</dbReference>
<keyword evidence="3 5" id="KW-0238">DNA-binding</keyword>
<sequence length="238" mass="26696">MKIAILEDDSAQADFERNVLSAAGHGCEVYGEAHALIADLRRKRFDLLLLDWNLPDIPGTTVLRWVRRHLSWHLPVLFVTNHDHGADIEAMLNAGADDYAVKPVTAGLLNARVNALLRRARLPASATDEVTFGDVVFNLSTRRVHRYGQLVSLTPREFDLALLLFQRMGQLVLRHHILATMGAREGEVPAHLVDTHVSMMRLKLELNPEHGYRLRAAFGYGYRLEPIVSGDAPSLTFH</sequence>
<evidence type="ECO:0000259" key="6">
    <source>
        <dbReference type="PROSITE" id="PS50110"/>
    </source>
</evidence>
<dbReference type="GO" id="GO:0006355">
    <property type="term" value="P:regulation of DNA-templated transcription"/>
    <property type="evidence" value="ECO:0007669"/>
    <property type="project" value="InterPro"/>
</dbReference>
<evidence type="ECO:0000256" key="3">
    <source>
        <dbReference type="ARBA" id="ARBA00023125"/>
    </source>
</evidence>
<dbReference type="Pfam" id="PF00072">
    <property type="entry name" value="Response_reg"/>
    <property type="match status" value="1"/>
</dbReference>
<dbReference type="PANTHER" id="PTHR48111:SF40">
    <property type="entry name" value="PHOSPHATE REGULON TRANSCRIPTIONAL REGULATORY PROTEIN PHOB"/>
    <property type="match status" value="1"/>
</dbReference>
<dbReference type="SUPFAM" id="SSF52172">
    <property type="entry name" value="CheY-like"/>
    <property type="match status" value="1"/>
</dbReference>
<evidence type="ECO:0000256" key="1">
    <source>
        <dbReference type="ARBA" id="ARBA00022553"/>
    </source>
</evidence>
<organism evidence="8 9">
    <name type="scientific">Caballeronia calidae</name>
    <dbReference type="NCBI Taxonomy" id="1777139"/>
    <lineage>
        <taxon>Bacteria</taxon>
        <taxon>Pseudomonadati</taxon>
        <taxon>Pseudomonadota</taxon>
        <taxon>Betaproteobacteria</taxon>
        <taxon>Burkholderiales</taxon>
        <taxon>Burkholderiaceae</taxon>
        <taxon>Caballeronia</taxon>
    </lineage>
</organism>
<dbReference type="PANTHER" id="PTHR48111">
    <property type="entry name" value="REGULATOR OF RPOS"/>
    <property type="match status" value="1"/>
</dbReference>
<protein>
    <submittedName>
        <fullName evidence="8">Two component system response regulator</fullName>
    </submittedName>
</protein>
<dbReference type="EMBL" id="FCOX02000203">
    <property type="protein sequence ID" value="SAL07322.1"/>
    <property type="molecule type" value="Genomic_DNA"/>
</dbReference>